<protein>
    <recommendedName>
        <fullName evidence="11">Hexosyltransferase</fullName>
        <ecNumber evidence="11">2.4.1.-</ecNumber>
    </recommendedName>
</protein>
<evidence type="ECO:0000313" key="14">
    <source>
        <dbReference type="Proteomes" id="UP001374579"/>
    </source>
</evidence>
<comment type="similarity">
    <text evidence="2 11">Belongs to the glycosyltransferase 31 family.</text>
</comment>
<evidence type="ECO:0000256" key="2">
    <source>
        <dbReference type="ARBA" id="ARBA00008661"/>
    </source>
</evidence>
<keyword evidence="14" id="KW-1185">Reference proteome</keyword>
<dbReference type="Gene3D" id="3.90.550.50">
    <property type="match status" value="1"/>
</dbReference>
<reference evidence="13 14" key="1">
    <citation type="submission" date="2024-02" db="EMBL/GenBank/DDBJ databases">
        <title>Chromosome-scale genome assembly of the rough periwinkle Littorina saxatilis.</title>
        <authorList>
            <person name="De Jode A."/>
            <person name="Faria R."/>
            <person name="Formenti G."/>
            <person name="Sims Y."/>
            <person name="Smith T.P."/>
            <person name="Tracey A."/>
            <person name="Wood J.M.D."/>
            <person name="Zagrodzka Z.B."/>
            <person name="Johannesson K."/>
            <person name="Butlin R.K."/>
            <person name="Leder E.H."/>
        </authorList>
    </citation>
    <scope>NUCLEOTIDE SEQUENCE [LARGE SCALE GENOMIC DNA]</scope>
    <source>
        <strain evidence="13">Snail1</strain>
        <tissue evidence="13">Muscle</tissue>
    </source>
</reference>
<feature type="compositionally biased region" description="Basic and acidic residues" evidence="12">
    <location>
        <begin position="111"/>
        <end position="121"/>
    </location>
</feature>
<evidence type="ECO:0000256" key="5">
    <source>
        <dbReference type="ARBA" id="ARBA00022692"/>
    </source>
</evidence>
<evidence type="ECO:0000256" key="7">
    <source>
        <dbReference type="ARBA" id="ARBA00022989"/>
    </source>
</evidence>
<dbReference type="GO" id="GO:0000139">
    <property type="term" value="C:Golgi membrane"/>
    <property type="evidence" value="ECO:0007669"/>
    <property type="project" value="UniProtKB-SubCell"/>
</dbReference>
<accession>A0AAN9G0Y1</accession>
<evidence type="ECO:0000256" key="12">
    <source>
        <dbReference type="SAM" id="MobiDB-lite"/>
    </source>
</evidence>
<dbReference type="GO" id="GO:0006493">
    <property type="term" value="P:protein O-linked glycosylation"/>
    <property type="evidence" value="ECO:0007669"/>
    <property type="project" value="TreeGrafter"/>
</dbReference>
<organism evidence="13 14">
    <name type="scientific">Littorina saxatilis</name>
    <dbReference type="NCBI Taxonomy" id="31220"/>
    <lineage>
        <taxon>Eukaryota</taxon>
        <taxon>Metazoa</taxon>
        <taxon>Spiralia</taxon>
        <taxon>Lophotrochozoa</taxon>
        <taxon>Mollusca</taxon>
        <taxon>Gastropoda</taxon>
        <taxon>Caenogastropoda</taxon>
        <taxon>Littorinimorpha</taxon>
        <taxon>Littorinoidea</taxon>
        <taxon>Littorinidae</taxon>
        <taxon>Littorina</taxon>
    </lineage>
</organism>
<dbReference type="EMBL" id="JBAMIC010000024">
    <property type="protein sequence ID" value="KAK7090020.1"/>
    <property type="molecule type" value="Genomic_DNA"/>
</dbReference>
<dbReference type="Pfam" id="PF01762">
    <property type="entry name" value="Galactosyl_T"/>
    <property type="match status" value="1"/>
</dbReference>
<evidence type="ECO:0000256" key="6">
    <source>
        <dbReference type="ARBA" id="ARBA00022968"/>
    </source>
</evidence>
<dbReference type="GO" id="GO:0016758">
    <property type="term" value="F:hexosyltransferase activity"/>
    <property type="evidence" value="ECO:0007669"/>
    <property type="project" value="InterPro"/>
</dbReference>
<dbReference type="AlphaFoldDB" id="A0AAN9G0Y1"/>
<dbReference type="EC" id="2.4.1.-" evidence="11"/>
<evidence type="ECO:0000313" key="13">
    <source>
        <dbReference type="EMBL" id="KAK7090020.1"/>
    </source>
</evidence>
<feature type="region of interest" description="Disordered" evidence="12">
    <location>
        <begin position="70"/>
        <end position="135"/>
    </location>
</feature>
<dbReference type="InterPro" id="IPR002659">
    <property type="entry name" value="Glyco_trans_31"/>
</dbReference>
<evidence type="ECO:0000256" key="3">
    <source>
        <dbReference type="ARBA" id="ARBA00022676"/>
    </source>
</evidence>
<comment type="subcellular location">
    <subcellularLocation>
        <location evidence="1 11">Golgi apparatus membrane</location>
        <topology evidence="1 11">Single-pass type II membrane protein</topology>
    </subcellularLocation>
</comment>
<dbReference type="PANTHER" id="PTHR11214">
    <property type="entry name" value="BETA-1,3-N-ACETYLGLUCOSAMINYLTRANSFERASE"/>
    <property type="match status" value="1"/>
</dbReference>
<comment type="caution">
    <text evidence="13">The sequence shown here is derived from an EMBL/GenBank/DDBJ whole genome shotgun (WGS) entry which is preliminary data.</text>
</comment>
<evidence type="ECO:0000256" key="10">
    <source>
        <dbReference type="ARBA" id="ARBA00023180"/>
    </source>
</evidence>
<keyword evidence="6" id="KW-0735">Signal-anchor</keyword>
<keyword evidence="3 11" id="KW-0328">Glycosyltransferase</keyword>
<keyword evidence="5" id="KW-0812">Transmembrane</keyword>
<proteinExistence type="inferred from homology"/>
<evidence type="ECO:0000256" key="9">
    <source>
        <dbReference type="ARBA" id="ARBA00023136"/>
    </source>
</evidence>
<keyword evidence="7" id="KW-1133">Transmembrane helix</keyword>
<feature type="compositionally biased region" description="Basic and acidic residues" evidence="12">
    <location>
        <begin position="71"/>
        <end position="91"/>
    </location>
</feature>
<keyword evidence="4" id="KW-0808">Transferase</keyword>
<evidence type="ECO:0000256" key="11">
    <source>
        <dbReference type="RuleBase" id="RU363063"/>
    </source>
</evidence>
<dbReference type="FunFam" id="3.90.550.50:FF:000001">
    <property type="entry name" value="Hexosyltransferase"/>
    <property type="match status" value="1"/>
</dbReference>
<name>A0AAN9G0Y1_9CAEN</name>
<dbReference type="PANTHER" id="PTHR11214:SF314">
    <property type="entry name" value="HEXOSYLTRANSFERASE"/>
    <property type="match status" value="1"/>
</dbReference>
<keyword evidence="10" id="KW-0325">Glycoprotein</keyword>
<dbReference type="Proteomes" id="UP001374579">
    <property type="component" value="Unassembled WGS sequence"/>
</dbReference>
<keyword evidence="8 11" id="KW-0333">Golgi apparatus</keyword>
<evidence type="ECO:0000256" key="1">
    <source>
        <dbReference type="ARBA" id="ARBA00004323"/>
    </source>
</evidence>
<evidence type="ECO:0000256" key="4">
    <source>
        <dbReference type="ARBA" id="ARBA00022679"/>
    </source>
</evidence>
<gene>
    <name evidence="13" type="ORF">V1264_009879</name>
</gene>
<sequence>MNKQHMLLGLTIFVTMTTGLLILISGDMSTLQGRALKFFYLNENTSNSSVKDNRTPISSGDSVSGIIKMLSKSEKPPTTRTETAENSEKKPAVAQPESSAKPGAASSNASESKESNSEKKPTQPATAKPPQPTNRPMLCTGCFHSDFTILSHNPDVCAPSASGTTTEMIIMITSSPDGFDRRQAIRDTWASASKNNTGNIRHVFLLGTTGDVKVTEGIASESAKYRDVVVSDFVDCYANLTLKTLAGLHWIVDHCGQAKYFMKTDQDMYVFVNRILDLARSKEKTLMTSLGGCCYQTGKPWRDPKTKYYASIRSYPQPTYPGFCSGTGYISTLNVARKIVETSPNIPFFHLEDVYLALVMRSINYKLTMYEGFVAGTEACTVPSRAKRTYTIHDISAETIRKLWDQKCGV</sequence>
<evidence type="ECO:0000256" key="8">
    <source>
        <dbReference type="ARBA" id="ARBA00023034"/>
    </source>
</evidence>
<keyword evidence="9" id="KW-0472">Membrane</keyword>